<evidence type="ECO:0000313" key="3">
    <source>
        <dbReference type="Proteomes" id="UP000219621"/>
    </source>
</evidence>
<evidence type="ECO:0000313" key="2">
    <source>
        <dbReference type="EMBL" id="SOD96325.1"/>
    </source>
</evidence>
<keyword evidence="1" id="KW-1133">Transmembrane helix</keyword>
<name>A0A286GLB0_9PROT</name>
<reference evidence="2 3" key="1">
    <citation type="submission" date="2017-09" db="EMBL/GenBank/DDBJ databases">
        <authorList>
            <person name="Ehlers B."/>
            <person name="Leendertz F.H."/>
        </authorList>
    </citation>
    <scope>NUCLEOTIDE SEQUENCE [LARGE SCALE GENOMIC DNA]</scope>
    <source>
        <strain evidence="2 3">USBA 140</strain>
    </source>
</reference>
<feature type="transmembrane region" description="Helical" evidence="1">
    <location>
        <begin position="6"/>
        <end position="27"/>
    </location>
</feature>
<dbReference type="Proteomes" id="UP000219621">
    <property type="component" value="Unassembled WGS sequence"/>
</dbReference>
<gene>
    <name evidence="2" type="ORF">SAMN05421508_105269</name>
</gene>
<keyword evidence="1" id="KW-0812">Transmembrane</keyword>
<evidence type="ECO:0000256" key="1">
    <source>
        <dbReference type="SAM" id="Phobius"/>
    </source>
</evidence>
<proteinExistence type="predicted"/>
<dbReference type="AlphaFoldDB" id="A0A286GLB0"/>
<dbReference type="EMBL" id="OCNJ01000005">
    <property type="protein sequence ID" value="SOD96325.1"/>
    <property type="molecule type" value="Genomic_DNA"/>
</dbReference>
<protein>
    <submittedName>
        <fullName evidence="2">Uncharacterized protein</fullName>
    </submittedName>
</protein>
<keyword evidence="1" id="KW-0472">Membrane</keyword>
<keyword evidence="3" id="KW-1185">Reference proteome</keyword>
<sequence>MIDQILWEGLWLLGFVVAAAMIFRHLLRQTRSGD</sequence>
<accession>A0A286GLB0</accession>
<organism evidence="2 3">
    <name type="scientific">Caenispirillum bisanense</name>
    <dbReference type="NCBI Taxonomy" id="414052"/>
    <lineage>
        <taxon>Bacteria</taxon>
        <taxon>Pseudomonadati</taxon>
        <taxon>Pseudomonadota</taxon>
        <taxon>Alphaproteobacteria</taxon>
        <taxon>Rhodospirillales</taxon>
        <taxon>Novispirillaceae</taxon>
        <taxon>Caenispirillum</taxon>
    </lineage>
</organism>